<dbReference type="STRING" id="1802538.A2382_01995"/>
<gene>
    <name evidence="1" type="ORF">A2382_01995</name>
</gene>
<proteinExistence type="predicted"/>
<evidence type="ECO:0000313" key="1">
    <source>
        <dbReference type="EMBL" id="OGM79670.1"/>
    </source>
</evidence>
<sequence>MEYILISTKENKTIGKATLSKSFDALHINFESGYKNYIKVIARSIDNVKQEGGFDITTCLNEESLSVDKMSRDVWEAIKQNLLMNTQVILHINRDKSS</sequence>
<dbReference type="AlphaFoldDB" id="A0A1F8CTN6"/>
<organism evidence="1 2">
    <name type="scientific">Candidatus Woesebacteria bacterium RIFOXYB1_FULL_38_16</name>
    <dbReference type="NCBI Taxonomy" id="1802538"/>
    <lineage>
        <taxon>Bacteria</taxon>
        <taxon>Candidatus Woeseibacteriota</taxon>
    </lineage>
</organism>
<comment type="caution">
    <text evidence="1">The sequence shown here is derived from an EMBL/GenBank/DDBJ whole genome shotgun (WGS) entry which is preliminary data.</text>
</comment>
<dbReference type="EMBL" id="MGHY01000009">
    <property type="protein sequence ID" value="OGM79670.1"/>
    <property type="molecule type" value="Genomic_DNA"/>
</dbReference>
<protein>
    <submittedName>
        <fullName evidence="1">Uncharacterized protein</fullName>
    </submittedName>
</protein>
<evidence type="ECO:0000313" key="2">
    <source>
        <dbReference type="Proteomes" id="UP000178999"/>
    </source>
</evidence>
<reference evidence="1 2" key="1">
    <citation type="journal article" date="2016" name="Nat. Commun.">
        <title>Thousands of microbial genomes shed light on interconnected biogeochemical processes in an aquifer system.</title>
        <authorList>
            <person name="Anantharaman K."/>
            <person name="Brown C.T."/>
            <person name="Hug L.A."/>
            <person name="Sharon I."/>
            <person name="Castelle C.J."/>
            <person name="Probst A.J."/>
            <person name="Thomas B.C."/>
            <person name="Singh A."/>
            <person name="Wilkins M.J."/>
            <person name="Karaoz U."/>
            <person name="Brodie E.L."/>
            <person name="Williams K.H."/>
            <person name="Hubbard S.S."/>
            <person name="Banfield J.F."/>
        </authorList>
    </citation>
    <scope>NUCLEOTIDE SEQUENCE [LARGE SCALE GENOMIC DNA]</scope>
</reference>
<accession>A0A1F8CTN6</accession>
<name>A0A1F8CTN6_9BACT</name>
<dbReference type="Proteomes" id="UP000178999">
    <property type="component" value="Unassembled WGS sequence"/>
</dbReference>